<dbReference type="Pfam" id="PF10977">
    <property type="entry name" value="DUF2797"/>
    <property type="match status" value="1"/>
</dbReference>
<dbReference type="Proteomes" id="UP000676079">
    <property type="component" value="Chromosome"/>
</dbReference>
<keyword evidence="2" id="KW-1185">Reference proteome</keyword>
<evidence type="ECO:0000313" key="2">
    <source>
        <dbReference type="Proteomes" id="UP000676079"/>
    </source>
</evidence>
<evidence type="ECO:0000313" key="1">
    <source>
        <dbReference type="EMBL" id="QUX24142.1"/>
    </source>
</evidence>
<dbReference type="RefSeq" id="WP_220559538.1">
    <property type="nucleotide sequence ID" value="NZ_CP074133.1"/>
</dbReference>
<reference evidence="1 2" key="1">
    <citation type="submission" date="2021-05" db="EMBL/GenBank/DDBJ databases">
        <title>Direct Submission.</title>
        <authorList>
            <person name="Li K."/>
            <person name="Gao J."/>
        </authorList>
    </citation>
    <scope>NUCLEOTIDE SEQUENCE [LARGE SCALE GENOMIC DNA]</scope>
    <source>
        <strain evidence="1 2">Mg02</strain>
    </source>
</reference>
<proteinExistence type="predicted"/>
<gene>
    <name evidence="1" type="ORF">KGD84_07490</name>
</gene>
<protein>
    <submittedName>
        <fullName evidence="1">DUF2797 domain-containing protein</fullName>
    </submittedName>
</protein>
<organism evidence="1 2">
    <name type="scientific">Nocardiopsis changdeensis</name>
    <dbReference type="NCBI Taxonomy" id="2831969"/>
    <lineage>
        <taxon>Bacteria</taxon>
        <taxon>Bacillati</taxon>
        <taxon>Actinomycetota</taxon>
        <taxon>Actinomycetes</taxon>
        <taxon>Streptosporangiales</taxon>
        <taxon>Nocardiopsidaceae</taxon>
        <taxon>Nocardiopsis</taxon>
    </lineage>
</organism>
<dbReference type="InterPro" id="IPR021246">
    <property type="entry name" value="DUF2797"/>
</dbReference>
<name>A0ABX8BSQ6_9ACTN</name>
<sequence>MSASRIDNENEYVCHGVTWAGGRPRLLLAPVPTGPLFAVEVMGGKIGLRTIGRERFCTGRFGFTDTFRVEPVPCSDRAQAGRGGQCALCAQQDEFRFAHQVHTGGYVSPALERYMAQPHWLYIATFAHGVSKVGTAAQPRKRSRLDEQGALMATFVARTQDGRTVRRLEDAITRGLGVVQQVRGAAKLAALISPGNLRQVEEAHAHTVQRSVELLADLGVETMVEGWQPPREGEGLRRIHPGVGRSLYPHDLREGEHGFTVEACLGSHALVRLTDPDDAVRYVLDLGVLKGHRLALGDYSSPATSVQTALF</sequence>
<dbReference type="EMBL" id="CP074133">
    <property type="protein sequence ID" value="QUX24142.1"/>
    <property type="molecule type" value="Genomic_DNA"/>
</dbReference>
<accession>A0ABX8BSQ6</accession>